<gene>
    <name evidence="4" type="ORF">MD535_05285</name>
</gene>
<evidence type="ECO:0000259" key="3">
    <source>
        <dbReference type="Pfam" id="PF02275"/>
    </source>
</evidence>
<proteinExistence type="inferred from homology"/>
<dbReference type="InterPro" id="IPR029055">
    <property type="entry name" value="Ntn_hydrolases_N"/>
</dbReference>
<dbReference type="SUPFAM" id="SSF56235">
    <property type="entry name" value="N-terminal nucleophile aminohydrolases (Ntn hydrolases)"/>
    <property type="match status" value="1"/>
</dbReference>
<evidence type="ECO:0000313" key="4">
    <source>
        <dbReference type="EMBL" id="MCW8345444.1"/>
    </source>
</evidence>
<dbReference type="GO" id="GO:0016787">
    <property type="term" value="F:hydrolase activity"/>
    <property type="evidence" value="ECO:0007669"/>
    <property type="project" value="UniProtKB-KW"/>
</dbReference>
<feature type="domain" description="Choloylglycine hydrolase/NAAA C-terminal" evidence="3">
    <location>
        <begin position="2"/>
        <end position="379"/>
    </location>
</feature>
<dbReference type="RefSeq" id="WP_265673884.1">
    <property type="nucleotide sequence ID" value="NZ_JAKRRY010000004.1"/>
</dbReference>
<comment type="caution">
    <text evidence="4">The sequence shown here is derived from an EMBL/GenBank/DDBJ whole genome shotgun (WGS) entry which is preliminary data.</text>
</comment>
<dbReference type="PANTHER" id="PTHR35527:SF2">
    <property type="entry name" value="HYDROLASE"/>
    <property type="match status" value="1"/>
</dbReference>
<protein>
    <submittedName>
        <fullName evidence="4">Linear amide C-N hydrolase</fullName>
    </submittedName>
</protein>
<sequence length="414" mass="46467">MCTNFYIRTKKNEMVIGRTLEFALDVDSDIFFRKPGYRYSQDIRKILNQIQTELQLSDKQLENFQINAETPDAEQLYSWEGKYGFVAMGSLGQSFATNGLNTQGLTTGTMTLAQSEYQPFVADKNSKTLLYPCLTNWILSNCSTCQDVIDALDVRREDICLSKESTLSTVMADNGEDKLRVSNPFTGALPPGFHFHMPIQDKLGHSIVLEYTHGRLTITDLMPIGVLTNDPVIGWQQENVINNYMNITPINIQSLNPNAFWLNNNFACETVAQGSGFTGLPGSSAPVDRFVRASMMTNFAFQTDDTVEATNLAFHILNTVDIPDGTSREHINSESGNGADRTLWATVSDLTHQIYSIRMYGSPQVFKIDLKKLDLEALNDVRYRLPVREHQSIDVTNNIMSQVTISKEPQPESV</sequence>
<dbReference type="InterPro" id="IPR052193">
    <property type="entry name" value="Peptidase_C59"/>
</dbReference>
<keyword evidence="2 4" id="KW-0378">Hydrolase</keyword>
<keyword evidence="5" id="KW-1185">Reference proteome</keyword>
<reference evidence="4" key="1">
    <citation type="submission" date="2022-02" db="EMBL/GenBank/DDBJ databases">
        <title>Vibrio sp. nov, a new bacterium isolated from seawater.</title>
        <authorList>
            <person name="Yuan Y."/>
        </authorList>
    </citation>
    <scope>NUCLEOTIDE SEQUENCE</scope>
    <source>
        <strain evidence="4">ZSDZ65</strain>
    </source>
</reference>
<dbReference type="AlphaFoldDB" id="A0A9X3CLL6"/>
<organism evidence="4 5">
    <name type="scientific">Vibrio qingdaonensis</name>
    <dbReference type="NCBI Taxonomy" id="2829491"/>
    <lineage>
        <taxon>Bacteria</taxon>
        <taxon>Pseudomonadati</taxon>
        <taxon>Pseudomonadota</taxon>
        <taxon>Gammaproteobacteria</taxon>
        <taxon>Vibrionales</taxon>
        <taxon>Vibrionaceae</taxon>
        <taxon>Vibrio</taxon>
    </lineage>
</organism>
<name>A0A9X3CLL6_9VIBR</name>
<dbReference type="Gene3D" id="3.60.60.10">
    <property type="entry name" value="Penicillin V Acylase, Chain A"/>
    <property type="match status" value="1"/>
</dbReference>
<dbReference type="EMBL" id="JAKRRY010000004">
    <property type="protein sequence ID" value="MCW8345444.1"/>
    <property type="molecule type" value="Genomic_DNA"/>
</dbReference>
<accession>A0A9X3CLL6</accession>
<dbReference type="Proteomes" id="UP001155587">
    <property type="component" value="Unassembled WGS sequence"/>
</dbReference>
<dbReference type="Pfam" id="PF02275">
    <property type="entry name" value="CBAH"/>
    <property type="match status" value="1"/>
</dbReference>
<dbReference type="PANTHER" id="PTHR35527">
    <property type="entry name" value="CHOLOYLGLYCINE HYDROLASE"/>
    <property type="match status" value="1"/>
</dbReference>
<comment type="similarity">
    <text evidence="1">Belongs to the peptidase C59 family.</text>
</comment>
<dbReference type="InterPro" id="IPR029132">
    <property type="entry name" value="CBAH/NAAA_C"/>
</dbReference>
<evidence type="ECO:0000313" key="5">
    <source>
        <dbReference type="Proteomes" id="UP001155587"/>
    </source>
</evidence>
<evidence type="ECO:0000256" key="1">
    <source>
        <dbReference type="ARBA" id="ARBA00006625"/>
    </source>
</evidence>
<evidence type="ECO:0000256" key="2">
    <source>
        <dbReference type="ARBA" id="ARBA00022801"/>
    </source>
</evidence>